<dbReference type="KEGG" id="nmus:H7A79_0042"/>
<protein>
    <submittedName>
        <fullName evidence="7">Prolyl oligopeptidase family protein</fullName>
    </submittedName>
</protein>
<dbReference type="PANTHER" id="PTHR42881">
    <property type="entry name" value="PROLYL ENDOPEPTIDASE"/>
    <property type="match status" value="1"/>
</dbReference>
<evidence type="ECO:0000259" key="6">
    <source>
        <dbReference type="Pfam" id="PF02897"/>
    </source>
</evidence>
<accession>A0A7H1MAJ4</accession>
<keyword evidence="2" id="KW-0378">Hydrolase</keyword>
<evidence type="ECO:0000256" key="1">
    <source>
        <dbReference type="ARBA" id="ARBA00022670"/>
    </source>
</evidence>
<keyword evidence="8" id="KW-1185">Reference proteome</keyword>
<dbReference type="Proteomes" id="UP000516412">
    <property type="component" value="Chromosome"/>
</dbReference>
<evidence type="ECO:0000256" key="3">
    <source>
        <dbReference type="ARBA" id="ARBA00022825"/>
    </source>
</evidence>
<dbReference type="Pfam" id="PF00326">
    <property type="entry name" value="Peptidase_S9"/>
    <property type="match status" value="1"/>
</dbReference>
<name>A0A7H1MAJ4_9NEIS</name>
<dbReference type="InterPro" id="IPR051167">
    <property type="entry name" value="Prolyl_oligopep/macrocyclase"/>
</dbReference>
<feature type="region of interest" description="Disordered" evidence="4">
    <location>
        <begin position="681"/>
        <end position="714"/>
    </location>
</feature>
<dbReference type="PANTHER" id="PTHR42881:SF13">
    <property type="entry name" value="PROLYL ENDOPEPTIDASE"/>
    <property type="match status" value="1"/>
</dbReference>
<dbReference type="InterPro" id="IPR001375">
    <property type="entry name" value="Peptidase_S9_cat"/>
</dbReference>
<gene>
    <name evidence="7" type="ORF">H7A79_0042</name>
</gene>
<dbReference type="EMBL" id="CP060414">
    <property type="protein sequence ID" value="QNT58659.1"/>
    <property type="molecule type" value="Genomic_DNA"/>
</dbReference>
<organism evidence="7 8">
    <name type="scientific">Neisseria musculi</name>
    <dbReference type="NCBI Taxonomy" id="1815583"/>
    <lineage>
        <taxon>Bacteria</taxon>
        <taxon>Pseudomonadati</taxon>
        <taxon>Pseudomonadota</taxon>
        <taxon>Betaproteobacteria</taxon>
        <taxon>Neisseriales</taxon>
        <taxon>Neisseriaceae</taxon>
        <taxon>Neisseria</taxon>
    </lineage>
</organism>
<evidence type="ECO:0000256" key="2">
    <source>
        <dbReference type="ARBA" id="ARBA00022801"/>
    </source>
</evidence>
<dbReference type="InterPro" id="IPR002470">
    <property type="entry name" value="Peptidase_S9A"/>
</dbReference>
<evidence type="ECO:0000313" key="7">
    <source>
        <dbReference type="EMBL" id="QNT58659.1"/>
    </source>
</evidence>
<dbReference type="GO" id="GO:0005829">
    <property type="term" value="C:cytosol"/>
    <property type="evidence" value="ECO:0007669"/>
    <property type="project" value="TreeGrafter"/>
</dbReference>
<dbReference type="InterPro" id="IPR023302">
    <property type="entry name" value="Pept_S9A_N"/>
</dbReference>
<dbReference type="SUPFAM" id="SSF53474">
    <property type="entry name" value="alpha/beta-Hydrolases"/>
    <property type="match status" value="1"/>
</dbReference>
<dbReference type="AlphaFoldDB" id="A0A7H1MAJ4"/>
<dbReference type="InterPro" id="IPR029058">
    <property type="entry name" value="AB_hydrolase_fold"/>
</dbReference>
<dbReference type="Gene3D" id="3.40.50.1820">
    <property type="entry name" value="alpha/beta hydrolase"/>
    <property type="match status" value="1"/>
</dbReference>
<proteinExistence type="predicted"/>
<dbReference type="Gene3D" id="2.130.10.120">
    <property type="entry name" value="Prolyl oligopeptidase, N-terminal domain"/>
    <property type="match status" value="1"/>
</dbReference>
<keyword evidence="3" id="KW-0720">Serine protease</keyword>
<feature type="domain" description="Peptidase S9A N-terminal" evidence="6">
    <location>
        <begin position="12"/>
        <end position="414"/>
    </location>
</feature>
<dbReference type="GO" id="GO:0004252">
    <property type="term" value="F:serine-type endopeptidase activity"/>
    <property type="evidence" value="ECO:0007669"/>
    <property type="project" value="InterPro"/>
</dbReference>
<keyword evidence="1" id="KW-0645">Protease</keyword>
<evidence type="ECO:0000259" key="5">
    <source>
        <dbReference type="Pfam" id="PF00326"/>
    </source>
</evidence>
<reference evidence="7" key="1">
    <citation type="submission" date="2024-06" db="EMBL/GenBank/DDBJ databases">
        <title>Complete Genome Sequence of mouse commensal type strain Neisseria musculi.</title>
        <authorList>
            <person name="Thapa E."/>
            <person name="Aluvathingal J."/>
            <person name="Nadendla S."/>
            <person name="Mehta A."/>
            <person name="Tettelin H."/>
            <person name="Weyand N.J."/>
        </authorList>
    </citation>
    <scope>NUCLEOTIDE SEQUENCE</scope>
    <source>
        <strain evidence="7">NW831</strain>
    </source>
</reference>
<sequence>MIFTFQTASTVNQTPRDPYAFLENLHSPETLRFAAEAHAETQARFASSAAFGQTVAEMVKELQNPRQIAFCQEHRARMYHFHQSSEHPKGVYRVCSAASYRSGCPEWKTLFSAADFDNVLGDDVYLDGVSHYVEQPERVLISLSRAGGDAAYTLEFDLAAQKLVEGGFHFPAGKNHIAWRDFNSVWVCPAWHPQQTTAAGYPREVWLVERGQSFEEAASVYRIGSDGLMVNAWRYLDAQGAPLDLIEAAHGFYTKTYLQVLPGGKTLPLNLPEDCEISGYLAGHLLLHLHSPWQRANQSYPAGSLVAVKLNKGKTGTAHLLFAPNETQALESVETTKRFVAATLLDNVSGRLKAWRFSDGRWHEETLPALPQGALELTDQPWGGDVLYIAAGDFTTPLTLFALDLNVMELSVIRRQPPQFDTEGIKVQQFYAESADSTRIPYYHVGKNHTPDTPALVYVYGGFAVPELPHYMGSIGKYWLEPGKSFVLANVRGGGEFGPRWHRAAQGIHKHKSTDDLLAVVRDLHTRGLSSPAHTAIQGGSNGGLVTASAFVREPQTIGALVCEMPLTDMLRYPYLSAGASWIEEYGHPEHPQSAAALAALSPYHRLSDGRTYPPALITTSLSDDRVHPAHALKFYGKLRRSSPRTWLYAPANGGHTGNTTQEATAAEFACILQFLNETLGRAPAQRPSEHTAPPSPPLTQQCPQRPPKAQKNN</sequence>
<dbReference type="GO" id="GO:0070012">
    <property type="term" value="F:oligopeptidase activity"/>
    <property type="evidence" value="ECO:0007669"/>
    <property type="project" value="TreeGrafter"/>
</dbReference>
<dbReference type="PRINTS" id="PR00862">
    <property type="entry name" value="PROLIGOPTASE"/>
</dbReference>
<evidence type="ECO:0000313" key="8">
    <source>
        <dbReference type="Proteomes" id="UP000516412"/>
    </source>
</evidence>
<evidence type="ECO:0000256" key="4">
    <source>
        <dbReference type="SAM" id="MobiDB-lite"/>
    </source>
</evidence>
<dbReference type="SUPFAM" id="SSF50993">
    <property type="entry name" value="Peptidase/esterase 'gauge' domain"/>
    <property type="match status" value="1"/>
</dbReference>
<feature type="domain" description="Peptidase S9 prolyl oligopeptidase catalytic" evidence="5">
    <location>
        <begin position="478"/>
        <end position="681"/>
    </location>
</feature>
<dbReference type="GO" id="GO:0006508">
    <property type="term" value="P:proteolysis"/>
    <property type="evidence" value="ECO:0007669"/>
    <property type="project" value="UniProtKB-KW"/>
</dbReference>
<dbReference type="Pfam" id="PF02897">
    <property type="entry name" value="Peptidase_S9_N"/>
    <property type="match status" value="1"/>
</dbReference>